<dbReference type="OrthoDB" id="8781872at2"/>
<evidence type="ECO:0000313" key="3">
    <source>
        <dbReference type="Proteomes" id="UP000077037"/>
    </source>
</evidence>
<keyword evidence="1" id="KW-0812">Transmembrane</keyword>
<dbReference type="RefSeq" id="WP_066416827.1">
    <property type="nucleotide sequence ID" value="NZ_FKBS01000025.1"/>
</dbReference>
<dbReference type="EMBL" id="FKBS01000025">
    <property type="protein sequence ID" value="SAI46912.1"/>
    <property type="molecule type" value="Genomic_DNA"/>
</dbReference>
<dbReference type="Proteomes" id="UP000077037">
    <property type="component" value="Unassembled WGS sequence"/>
</dbReference>
<dbReference type="AlphaFoldDB" id="A0A157QLV9"/>
<evidence type="ECO:0000256" key="1">
    <source>
        <dbReference type="SAM" id="Phobius"/>
    </source>
</evidence>
<feature type="transmembrane region" description="Helical" evidence="1">
    <location>
        <begin position="54"/>
        <end position="72"/>
    </location>
</feature>
<gene>
    <name evidence="2" type="ORF">SAMEA1982600_03738</name>
</gene>
<evidence type="ECO:0000313" key="2">
    <source>
        <dbReference type="EMBL" id="SAI46912.1"/>
    </source>
</evidence>
<protein>
    <recommendedName>
        <fullName evidence="4">Integral membrane protein</fullName>
    </recommendedName>
</protein>
<organism evidence="2 3">
    <name type="scientific">Bordetella ansorpii</name>
    <dbReference type="NCBI Taxonomy" id="288768"/>
    <lineage>
        <taxon>Bacteria</taxon>
        <taxon>Pseudomonadati</taxon>
        <taxon>Pseudomonadota</taxon>
        <taxon>Betaproteobacteria</taxon>
        <taxon>Burkholderiales</taxon>
        <taxon>Alcaligenaceae</taxon>
        <taxon>Bordetella</taxon>
    </lineage>
</organism>
<sequence length="80" mass="9112">MKRFHLPRSLVVVIALVVAVAVLYVNVINLWEAYGSGPPHYGRTTNMDKWTNPWPALLILDGVALAVCLLLHRLRLRPRR</sequence>
<keyword evidence="1" id="KW-1133">Transmembrane helix</keyword>
<reference evidence="2 3" key="1">
    <citation type="submission" date="2016-03" db="EMBL/GenBank/DDBJ databases">
        <authorList>
            <consortium name="Pathogen Informatics"/>
        </authorList>
    </citation>
    <scope>NUCLEOTIDE SEQUENCE [LARGE SCALE GENOMIC DNA]</scope>
    <source>
        <strain evidence="2 3">NCTC13364</strain>
    </source>
</reference>
<evidence type="ECO:0008006" key="4">
    <source>
        <dbReference type="Google" id="ProtNLM"/>
    </source>
</evidence>
<keyword evidence="1" id="KW-0472">Membrane</keyword>
<accession>A0A157QLV9</accession>
<proteinExistence type="predicted"/>
<name>A0A157QLV9_9BORD</name>
<feature type="transmembrane region" description="Helical" evidence="1">
    <location>
        <begin position="12"/>
        <end position="34"/>
    </location>
</feature>